<protein>
    <recommendedName>
        <fullName evidence="7">Protein kinase domain-containing protein</fullName>
    </recommendedName>
</protein>
<feature type="transmembrane region" description="Helical" evidence="6">
    <location>
        <begin position="6"/>
        <end position="28"/>
    </location>
</feature>
<dbReference type="Pfam" id="PF00069">
    <property type="entry name" value="Pkinase"/>
    <property type="match status" value="1"/>
</dbReference>
<evidence type="ECO:0000313" key="9">
    <source>
        <dbReference type="Proteomes" id="UP001642484"/>
    </source>
</evidence>
<keyword evidence="6" id="KW-0472">Membrane</keyword>
<sequence>MAWWQMLSISLVSGLGVGSLFGIGWWFWKRALRAKARTIEEQRSSSAGAGERPEEKQVTRAQAALFSRQIQEIIALYSEGLVPPEKLAQTIKEAATTLLSSTPVLEDQAELEEKEQPSEPFVLKELGSLTLRCLLGCGGFGRVQLVEDPEGLFAWKASDKRLLEKSAMTSNVVDEKRVLGVTQICPSPFIVKYYGCCHTRKYLYFKLEALLGGELHPGQHGTGTAPTTKKSLYGSEEWRDGGFEGTRDGSVSSITGREHARYYMACAFQGIQHLHELRVMLRSLKPEDCALDERGCLKIIDFGLSKFLVNKTFTTCGTPDYFSPEIISSEGHSFPVDWWCAGVMLFELLSGKPPFEAAYPMQIYQRVMKGINRVPWPKAIPATAKDLIYSLLRPNPQNRLPEAKGFGALQKHAFFQKLDWSNLASMAPPYVPGSSYQENFSASQMDLHQCFTQDLDKSWSPRFDWSVHFGEMMPMDDLPHVE</sequence>
<evidence type="ECO:0000256" key="2">
    <source>
        <dbReference type="ARBA" id="ARBA00022679"/>
    </source>
</evidence>
<dbReference type="EMBL" id="CAXAMN010016669">
    <property type="protein sequence ID" value="CAK9048812.1"/>
    <property type="molecule type" value="Genomic_DNA"/>
</dbReference>
<dbReference type="InterPro" id="IPR000719">
    <property type="entry name" value="Prot_kinase_dom"/>
</dbReference>
<dbReference type="PROSITE" id="PS50011">
    <property type="entry name" value="PROTEIN_KINASE_DOM"/>
    <property type="match status" value="1"/>
</dbReference>
<feature type="domain" description="Protein kinase" evidence="7">
    <location>
        <begin position="129"/>
        <end position="415"/>
    </location>
</feature>
<keyword evidence="9" id="KW-1185">Reference proteome</keyword>
<keyword evidence="4" id="KW-0418">Kinase</keyword>
<keyword evidence="3" id="KW-0547">Nucleotide-binding</keyword>
<proteinExistence type="predicted"/>
<evidence type="ECO:0000256" key="6">
    <source>
        <dbReference type="SAM" id="Phobius"/>
    </source>
</evidence>
<evidence type="ECO:0000313" key="8">
    <source>
        <dbReference type="EMBL" id="CAK9048812.1"/>
    </source>
</evidence>
<evidence type="ECO:0000259" key="7">
    <source>
        <dbReference type="PROSITE" id="PS50011"/>
    </source>
</evidence>
<keyword evidence="2" id="KW-0808">Transferase</keyword>
<evidence type="ECO:0000256" key="3">
    <source>
        <dbReference type="ARBA" id="ARBA00022741"/>
    </source>
</evidence>
<keyword evidence="6" id="KW-0812">Transmembrane</keyword>
<evidence type="ECO:0000256" key="1">
    <source>
        <dbReference type="ARBA" id="ARBA00022527"/>
    </source>
</evidence>
<gene>
    <name evidence="8" type="ORF">CCMP2556_LOCUS25090</name>
</gene>
<dbReference type="Proteomes" id="UP001642484">
    <property type="component" value="Unassembled WGS sequence"/>
</dbReference>
<dbReference type="Gene3D" id="1.10.510.10">
    <property type="entry name" value="Transferase(Phosphotransferase) domain 1"/>
    <property type="match status" value="1"/>
</dbReference>
<dbReference type="Gene3D" id="3.30.200.20">
    <property type="entry name" value="Phosphorylase Kinase, domain 1"/>
    <property type="match status" value="1"/>
</dbReference>
<dbReference type="PANTHER" id="PTHR24353">
    <property type="entry name" value="CYCLIC NUCLEOTIDE-DEPENDENT PROTEIN KINASE"/>
    <property type="match status" value="1"/>
</dbReference>
<organism evidence="8 9">
    <name type="scientific">Durusdinium trenchii</name>
    <dbReference type="NCBI Taxonomy" id="1381693"/>
    <lineage>
        <taxon>Eukaryota</taxon>
        <taxon>Sar</taxon>
        <taxon>Alveolata</taxon>
        <taxon>Dinophyceae</taxon>
        <taxon>Suessiales</taxon>
        <taxon>Symbiodiniaceae</taxon>
        <taxon>Durusdinium</taxon>
    </lineage>
</organism>
<accession>A0ABP0MDL1</accession>
<dbReference type="SUPFAM" id="SSF56112">
    <property type="entry name" value="Protein kinase-like (PK-like)"/>
    <property type="match status" value="1"/>
</dbReference>
<evidence type="ECO:0000256" key="4">
    <source>
        <dbReference type="ARBA" id="ARBA00022777"/>
    </source>
</evidence>
<dbReference type="InterPro" id="IPR011009">
    <property type="entry name" value="Kinase-like_dom_sf"/>
</dbReference>
<keyword evidence="1" id="KW-0723">Serine/threonine-protein kinase</keyword>
<dbReference type="CDD" id="cd05123">
    <property type="entry name" value="STKc_AGC"/>
    <property type="match status" value="1"/>
</dbReference>
<comment type="caution">
    <text evidence="8">The sequence shown here is derived from an EMBL/GenBank/DDBJ whole genome shotgun (WGS) entry which is preliminary data.</text>
</comment>
<reference evidence="8 9" key="1">
    <citation type="submission" date="2024-02" db="EMBL/GenBank/DDBJ databases">
        <authorList>
            <person name="Chen Y."/>
            <person name="Shah S."/>
            <person name="Dougan E. K."/>
            <person name="Thang M."/>
            <person name="Chan C."/>
        </authorList>
    </citation>
    <scope>NUCLEOTIDE SEQUENCE [LARGE SCALE GENOMIC DNA]</scope>
</reference>
<keyword evidence="6" id="KW-1133">Transmembrane helix</keyword>
<dbReference type="InterPro" id="IPR045270">
    <property type="entry name" value="STKc_AGC"/>
</dbReference>
<keyword evidence="5" id="KW-0067">ATP-binding</keyword>
<evidence type="ECO:0000256" key="5">
    <source>
        <dbReference type="ARBA" id="ARBA00022840"/>
    </source>
</evidence>
<name>A0ABP0MDL1_9DINO</name>